<evidence type="ECO:0000313" key="2">
    <source>
        <dbReference type="EMBL" id="ANV80810.1"/>
    </source>
</evidence>
<evidence type="ECO:0008006" key="3">
    <source>
        <dbReference type="Google" id="ProtNLM"/>
    </source>
</evidence>
<protein>
    <recommendedName>
        <fullName evidence="3">DUF1499 domain-containing protein</fullName>
    </recommendedName>
</protein>
<proteinExistence type="predicted"/>
<accession>A0A1B1TET7</accession>
<sequence>MNLLDKNAYKKNLLQISLTLLVVYIIILSSIQIVAPNKVIKPENFPNSCPDESKNCTMIGPIPHRGDNISEIRFESNISNVMDEVNKWIKINSGEILQEWPNHTHVVFRTKFWKFPDDFVVNLHCEDEEVVMYVYSKSRLGISDLDVNNDRVESFTNFMLEKEISTSECIYGD</sequence>
<name>A0A1B1TET7_9ARCH</name>
<organism evidence="2">
    <name type="scientific">uncultured Poseidoniia archaeon</name>
    <dbReference type="NCBI Taxonomy" id="1697135"/>
    <lineage>
        <taxon>Archaea</taxon>
        <taxon>Methanobacteriati</taxon>
        <taxon>Thermoplasmatota</taxon>
        <taxon>Candidatus Poseidoniia</taxon>
        <taxon>environmental samples</taxon>
    </lineage>
</organism>
<keyword evidence="1" id="KW-1133">Transmembrane helix</keyword>
<feature type="transmembrane region" description="Helical" evidence="1">
    <location>
        <begin position="12"/>
        <end position="35"/>
    </location>
</feature>
<dbReference type="EMBL" id="KP211909">
    <property type="protein sequence ID" value="ANV80810.1"/>
    <property type="molecule type" value="Genomic_DNA"/>
</dbReference>
<dbReference type="AlphaFoldDB" id="A0A1B1TET7"/>
<evidence type="ECO:0000256" key="1">
    <source>
        <dbReference type="SAM" id="Phobius"/>
    </source>
</evidence>
<keyword evidence="1" id="KW-0472">Membrane</keyword>
<dbReference type="Pfam" id="PF07386">
    <property type="entry name" value="DUF1499"/>
    <property type="match status" value="1"/>
</dbReference>
<keyword evidence="1" id="KW-0812">Transmembrane</keyword>
<reference evidence="2" key="2">
    <citation type="journal article" date="2015" name="ISME J.">
        <title>A new class of marine Euryarchaeota group II from the Mediterranean deep chlorophyll maximum.</title>
        <authorList>
            <person name="Martin-Cuadrado A.B."/>
            <person name="Garcia-Heredia I."/>
            <person name="Molto A.G."/>
            <person name="Lopez-Ubeda R."/>
            <person name="Kimes N."/>
            <person name="Lopez-Garcia P."/>
            <person name="Moreira D."/>
            <person name="Rodriguez-Valera F."/>
        </authorList>
    </citation>
    <scope>NUCLEOTIDE SEQUENCE</scope>
</reference>
<dbReference type="InterPro" id="IPR010865">
    <property type="entry name" value="DUF1499"/>
</dbReference>
<reference evidence="2" key="1">
    <citation type="submission" date="2014-11" db="EMBL/GenBank/DDBJ databases">
        <authorList>
            <person name="Zhu J."/>
            <person name="Qi W."/>
            <person name="Song R."/>
        </authorList>
    </citation>
    <scope>NUCLEOTIDE SEQUENCE</scope>
</reference>